<keyword evidence="7 12" id="KW-0479">Metal-binding</keyword>
<dbReference type="InterPro" id="IPR000701">
    <property type="entry name" value="SuccDH_FuR_B_TM-su"/>
</dbReference>
<dbReference type="InterPro" id="IPR014314">
    <property type="entry name" value="Succ_DH_cytb556"/>
</dbReference>
<evidence type="ECO:0000256" key="9">
    <source>
        <dbReference type="ARBA" id="ARBA00023004"/>
    </source>
</evidence>
<name>A0A545TQT8_9PROT</name>
<gene>
    <name evidence="14" type="primary">sdhC</name>
    <name evidence="14" type="ORF">FKG95_12740</name>
</gene>
<dbReference type="PROSITE" id="PS01001">
    <property type="entry name" value="SDH_CYT_2"/>
    <property type="match status" value="1"/>
</dbReference>
<evidence type="ECO:0000256" key="2">
    <source>
        <dbReference type="ARBA" id="ARBA00004141"/>
    </source>
</evidence>
<dbReference type="PANTHER" id="PTHR10978">
    <property type="entry name" value="SUCCINATE DEHYDROGENASE CYTOCHROME B560 SUBUNIT"/>
    <property type="match status" value="1"/>
</dbReference>
<evidence type="ECO:0000256" key="1">
    <source>
        <dbReference type="ARBA" id="ARBA00004050"/>
    </source>
</evidence>
<evidence type="ECO:0000256" key="7">
    <source>
        <dbReference type="ARBA" id="ARBA00022723"/>
    </source>
</evidence>
<dbReference type="CDD" id="cd03499">
    <property type="entry name" value="SQR_TypeC_SdhC"/>
    <property type="match status" value="1"/>
</dbReference>
<comment type="cofactor">
    <cofactor evidence="12">
        <name>heme</name>
        <dbReference type="ChEBI" id="CHEBI:30413"/>
    </cofactor>
    <text evidence="12">The heme is bound between the two transmembrane subunits.</text>
</comment>
<accession>A0A545TQT8</accession>
<dbReference type="AlphaFoldDB" id="A0A545TQT8"/>
<dbReference type="InterPro" id="IPR018495">
    <property type="entry name" value="Succ_DH_cyt_bsu_CS"/>
</dbReference>
<evidence type="ECO:0000256" key="11">
    <source>
        <dbReference type="ARBA" id="ARBA00025912"/>
    </source>
</evidence>
<dbReference type="NCBIfam" id="TIGR02970">
    <property type="entry name" value="succ_dehyd_cytB"/>
    <property type="match status" value="1"/>
</dbReference>
<evidence type="ECO:0000256" key="8">
    <source>
        <dbReference type="ARBA" id="ARBA00022989"/>
    </source>
</evidence>
<keyword evidence="8 13" id="KW-1133">Transmembrane helix</keyword>
<dbReference type="GO" id="GO:0006099">
    <property type="term" value="P:tricarboxylic acid cycle"/>
    <property type="evidence" value="ECO:0007669"/>
    <property type="project" value="InterPro"/>
</dbReference>
<feature type="transmembrane region" description="Helical" evidence="13">
    <location>
        <begin position="102"/>
        <end position="126"/>
    </location>
</feature>
<dbReference type="PIRSF" id="PIRSF000178">
    <property type="entry name" value="SDH_cyt_b560"/>
    <property type="match status" value="1"/>
</dbReference>
<feature type="transmembrane region" description="Helical" evidence="13">
    <location>
        <begin position="61"/>
        <end position="82"/>
    </location>
</feature>
<comment type="function">
    <text evidence="1">Membrane-anchoring subunit of succinate dehydrogenase (SDH).</text>
</comment>
<protein>
    <recommendedName>
        <fullName evidence="4">Succinate dehydrogenase cytochrome b556 subunit</fullName>
    </recommendedName>
</protein>
<evidence type="ECO:0000256" key="10">
    <source>
        <dbReference type="ARBA" id="ARBA00023136"/>
    </source>
</evidence>
<dbReference type="PROSITE" id="PS01000">
    <property type="entry name" value="SDH_CYT_1"/>
    <property type="match status" value="1"/>
</dbReference>
<evidence type="ECO:0000313" key="15">
    <source>
        <dbReference type="Proteomes" id="UP000315252"/>
    </source>
</evidence>
<comment type="subunit">
    <text evidence="11">Part of an enzyme complex containing four subunits: a flavoprotein, an iron-sulfur protein, plus two membrane-anchoring proteins, SdhC and SdhD. The complex can form homotrimers.</text>
</comment>
<dbReference type="PANTHER" id="PTHR10978:SF5">
    <property type="entry name" value="SUCCINATE DEHYDROGENASE CYTOCHROME B560 SUBUNIT, MITOCHONDRIAL"/>
    <property type="match status" value="1"/>
</dbReference>
<dbReference type="Proteomes" id="UP000315252">
    <property type="component" value="Unassembled WGS sequence"/>
</dbReference>
<comment type="similarity">
    <text evidence="3">Belongs to the cytochrome b560 family.</text>
</comment>
<comment type="caution">
    <text evidence="14">The sequence shown here is derived from an EMBL/GenBank/DDBJ whole genome shotgun (WGS) entry which is preliminary data.</text>
</comment>
<dbReference type="Gene3D" id="1.20.1300.10">
    <property type="entry name" value="Fumarate reductase/succinate dehydrogenase, transmembrane subunit"/>
    <property type="match status" value="1"/>
</dbReference>
<feature type="binding site" description="axial binding residue" evidence="12">
    <location>
        <position position="81"/>
    </location>
    <ligand>
        <name>heme</name>
        <dbReference type="ChEBI" id="CHEBI:30413"/>
        <note>ligand shared with second transmembrane subunit</note>
    </ligand>
    <ligandPart>
        <name>Fe</name>
        <dbReference type="ChEBI" id="CHEBI:18248"/>
    </ligandPart>
</feature>
<evidence type="ECO:0000256" key="6">
    <source>
        <dbReference type="ARBA" id="ARBA00022692"/>
    </source>
</evidence>
<evidence type="ECO:0000313" key="14">
    <source>
        <dbReference type="EMBL" id="TQV79589.1"/>
    </source>
</evidence>
<evidence type="ECO:0000256" key="5">
    <source>
        <dbReference type="ARBA" id="ARBA00022617"/>
    </source>
</evidence>
<proteinExistence type="inferred from homology"/>
<evidence type="ECO:0000256" key="13">
    <source>
        <dbReference type="SAM" id="Phobius"/>
    </source>
</evidence>
<keyword evidence="9 12" id="KW-0408">Iron</keyword>
<dbReference type="GO" id="GO:0046872">
    <property type="term" value="F:metal ion binding"/>
    <property type="evidence" value="ECO:0007669"/>
    <property type="project" value="UniProtKB-KW"/>
</dbReference>
<keyword evidence="6 13" id="KW-0812">Transmembrane</keyword>
<dbReference type="Pfam" id="PF01127">
    <property type="entry name" value="Sdh_cyt"/>
    <property type="match status" value="1"/>
</dbReference>
<keyword evidence="15" id="KW-1185">Reference proteome</keyword>
<evidence type="ECO:0000256" key="3">
    <source>
        <dbReference type="ARBA" id="ARBA00007244"/>
    </source>
</evidence>
<comment type="subcellular location">
    <subcellularLocation>
        <location evidence="2">Membrane</location>
        <topology evidence="2">Multi-pass membrane protein</topology>
    </subcellularLocation>
</comment>
<evidence type="ECO:0000256" key="4">
    <source>
        <dbReference type="ARBA" id="ARBA00020076"/>
    </source>
</evidence>
<dbReference type="RefSeq" id="WP_142896770.1">
    <property type="nucleotide sequence ID" value="NZ_ML660055.1"/>
</dbReference>
<sequence>MATTNRPLSPHLQVYRPQLTSVLSILHRGTGIALAVGTLLLIYWLAAAAGGSESFAQAQGLIGSWVGRLLLFGWTFALFYHLCNGVRHLFWDGGYGLELPDVYRSGWMVVAGSFALTVLSWLFGYFGGGL</sequence>
<keyword evidence="5 12" id="KW-0349">Heme</keyword>
<feature type="transmembrane region" description="Helical" evidence="13">
    <location>
        <begin position="25"/>
        <end position="49"/>
    </location>
</feature>
<dbReference type="GO" id="GO:0016020">
    <property type="term" value="C:membrane"/>
    <property type="evidence" value="ECO:0007669"/>
    <property type="project" value="UniProtKB-SubCell"/>
</dbReference>
<keyword evidence="10 13" id="KW-0472">Membrane</keyword>
<evidence type="ECO:0000256" key="12">
    <source>
        <dbReference type="PIRSR" id="PIRSR000178-1"/>
    </source>
</evidence>
<dbReference type="InterPro" id="IPR034804">
    <property type="entry name" value="SQR/QFR_C/D"/>
</dbReference>
<organism evidence="14 15">
    <name type="scientific">Denitrobaculum tricleocarpae</name>
    <dbReference type="NCBI Taxonomy" id="2591009"/>
    <lineage>
        <taxon>Bacteria</taxon>
        <taxon>Pseudomonadati</taxon>
        <taxon>Pseudomonadota</taxon>
        <taxon>Alphaproteobacteria</taxon>
        <taxon>Rhodospirillales</taxon>
        <taxon>Rhodospirillaceae</taxon>
        <taxon>Denitrobaculum</taxon>
    </lineage>
</organism>
<dbReference type="SUPFAM" id="SSF81343">
    <property type="entry name" value="Fumarate reductase respiratory complex transmembrane subunits"/>
    <property type="match status" value="1"/>
</dbReference>
<dbReference type="EMBL" id="VHSH01000004">
    <property type="protein sequence ID" value="TQV79589.1"/>
    <property type="molecule type" value="Genomic_DNA"/>
</dbReference>
<dbReference type="OrthoDB" id="9799441at2"/>
<reference evidence="14 15" key="1">
    <citation type="submission" date="2019-06" db="EMBL/GenBank/DDBJ databases">
        <title>Whole genome sequence for Rhodospirillaceae sp. R148.</title>
        <authorList>
            <person name="Wang G."/>
        </authorList>
    </citation>
    <scope>NUCLEOTIDE SEQUENCE [LARGE SCALE GENOMIC DNA]</scope>
    <source>
        <strain evidence="14 15">R148</strain>
    </source>
</reference>
<dbReference type="GO" id="GO:0009055">
    <property type="term" value="F:electron transfer activity"/>
    <property type="evidence" value="ECO:0007669"/>
    <property type="project" value="InterPro"/>
</dbReference>